<dbReference type="GO" id="GO:0004252">
    <property type="term" value="F:serine-type endopeptidase activity"/>
    <property type="evidence" value="ECO:0007669"/>
    <property type="project" value="InterPro"/>
</dbReference>
<dbReference type="SMART" id="SM00032">
    <property type="entry name" value="CCP"/>
    <property type="match status" value="7"/>
</dbReference>
<dbReference type="PROSITE" id="PS50022">
    <property type="entry name" value="FA58C_3"/>
    <property type="match status" value="1"/>
</dbReference>
<dbReference type="GO" id="GO:0006508">
    <property type="term" value="P:proteolysis"/>
    <property type="evidence" value="ECO:0007669"/>
    <property type="project" value="InterPro"/>
</dbReference>
<feature type="disulfide bond" evidence="6">
    <location>
        <begin position="169"/>
        <end position="196"/>
    </location>
</feature>
<evidence type="ECO:0000256" key="5">
    <source>
        <dbReference type="ARBA" id="ARBA00023180"/>
    </source>
</evidence>
<keyword evidence="3" id="KW-0677">Repeat</keyword>
<dbReference type="Gene3D" id="2.60.120.260">
    <property type="entry name" value="Galactose-binding domain-like"/>
    <property type="match status" value="1"/>
</dbReference>
<feature type="domain" description="Sushi" evidence="8">
    <location>
        <begin position="426"/>
        <end position="482"/>
    </location>
</feature>
<evidence type="ECO:0000259" key="7">
    <source>
        <dbReference type="PROSITE" id="PS50022"/>
    </source>
</evidence>
<dbReference type="CDD" id="cd00057">
    <property type="entry name" value="FA58C"/>
    <property type="match status" value="1"/>
</dbReference>
<dbReference type="Gene3D" id="2.10.70.10">
    <property type="entry name" value="Complement Module, domain 1"/>
    <property type="match status" value="7"/>
</dbReference>
<dbReference type="Pfam" id="PF00084">
    <property type="entry name" value="Sushi"/>
    <property type="match status" value="6"/>
</dbReference>
<evidence type="ECO:0000313" key="9">
    <source>
        <dbReference type="EnsemblMetazoa" id="XP_020917808.2"/>
    </source>
</evidence>
<dbReference type="Pfam" id="PF00089">
    <property type="entry name" value="Trypsin"/>
    <property type="match status" value="1"/>
</dbReference>
<dbReference type="EnsemblMetazoa" id="XM_021062149.2">
    <property type="protein sequence ID" value="XP_020917808.2"/>
    <property type="gene ID" value="LOC110255090"/>
</dbReference>
<dbReference type="SUPFAM" id="SSF50494">
    <property type="entry name" value="Trypsin-like serine proteases"/>
    <property type="match status" value="1"/>
</dbReference>
<dbReference type="PANTHER" id="PTHR46393">
    <property type="entry name" value="SUSHI DOMAIN-CONTAINING PROTEIN"/>
    <property type="match status" value="1"/>
</dbReference>
<dbReference type="InterPro" id="IPR000421">
    <property type="entry name" value="FA58C"/>
</dbReference>
<organism evidence="9 10">
    <name type="scientific">Exaiptasia diaphana</name>
    <name type="common">Tropical sea anemone</name>
    <name type="synonym">Aiptasia pulchella</name>
    <dbReference type="NCBI Taxonomy" id="2652724"/>
    <lineage>
        <taxon>Eukaryota</taxon>
        <taxon>Metazoa</taxon>
        <taxon>Cnidaria</taxon>
        <taxon>Anthozoa</taxon>
        <taxon>Hexacorallia</taxon>
        <taxon>Actiniaria</taxon>
        <taxon>Aiptasiidae</taxon>
        <taxon>Exaiptasia</taxon>
    </lineage>
</organism>
<feature type="disulfide bond" evidence="6">
    <location>
        <begin position="109"/>
        <end position="136"/>
    </location>
</feature>
<name>A0A913YBM5_EXADI</name>
<reference evidence="9" key="1">
    <citation type="submission" date="2022-11" db="UniProtKB">
        <authorList>
            <consortium name="EnsemblMetazoa"/>
        </authorList>
    </citation>
    <scope>IDENTIFICATION</scope>
</reference>
<dbReference type="KEGG" id="epa:110255090"/>
<dbReference type="SUPFAM" id="SSF57535">
    <property type="entry name" value="Complement control module/SCR domain"/>
    <property type="match status" value="7"/>
</dbReference>
<dbReference type="PROSITE" id="PS50923">
    <property type="entry name" value="SUSHI"/>
    <property type="match status" value="6"/>
</dbReference>
<feature type="domain" description="Sushi" evidence="8">
    <location>
        <begin position="314"/>
        <end position="370"/>
    </location>
</feature>
<evidence type="ECO:0000256" key="3">
    <source>
        <dbReference type="ARBA" id="ARBA00022737"/>
    </source>
</evidence>
<dbReference type="Gene3D" id="2.40.10.10">
    <property type="entry name" value="Trypsin-like serine proteases"/>
    <property type="match status" value="1"/>
</dbReference>
<dbReference type="Pfam" id="PF00754">
    <property type="entry name" value="F5_F8_type_C"/>
    <property type="match status" value="1"/>
</dbReference>
<dbReference type="InterPro" id="IPR035976">
    <property type="entry name" value="Sushi/SCR/CCP_sf"/>
</dbReference>
<dbReference type="InterPro" id="IPR043504">
    <property type="entry name" value="Peptidase_S1_PA_chymotrypsin"/>
</dbReference>
<dbReference type="AlphaFoldDB" id="A0A913YBM5"/>
<keyword evidence="4 6" id="KW-1015">Disulfide bond</keyword>
<dbReference type="SUPFAM" id="SSF49785">
    <property type="entry name" value="Galactose-binding domain-like"/>
    <property type="match status" value="1"/>
</dbReference>
<evidence type="ECO:0000256" key="4">
    <source>
        <dbReference type="ARBA" id="ARBA00023157"/>
    </source>
</evidence>
<feature type="domain" description="Sushi" evidence="8">
    <location>
        <begin position="79"/>
        <end position="138"/>
    </location>
</feature>
<dbReference type="OrthoDB" id="6380398at2759"/>
<dbReference type="InterPro" id="IPR009003">
    <property type="entry name" value="Peptidase_S1_PA"/>
</dbReference>
<keyword evidence="1 6" id="KW-0768">Sushi</keyword>
<evidence type="ECO:0000256" key="6">
    <source>
        <dbReference type="PROSITE-ProRule" id="PRU00302"/>
    </source>
</evidence>
<protein>
    <submittedName>
        <fullName evidence="9">Uncharacterized protein</fullName>
    </submittedName>
</protein>
<comment type="caution">
    <text evidence="6">Lacks conserved residue(s) required for the propagation of feature annotation.</text>
</comment>
<dbReference type="InterPro" id="IPR000436">
    <property type="entry name" value="Sushi_SCR_CCP_dom"/>
</dbReference>
<dbReference type="RefSeq" id="XP_020917808.2">
    <property type="nucleotide sequence ID" value="XM_021062149.2"/>
</dbReference>
<feature type="domain" description="Sushi" evidence="8">
    <location>
        <begin position="257"/>
        <end position="312"/>
    </location>
</feature>
<evidence type="ECO:0000256" key="2">
    <source>
        <dbReference type="ARBA" id="ARBA00022729"/>
    </source>
</evidence>
<feature type="domain" description="Sushi" evidence="8">
    <location>
        <begin position="198"/>
        <end position="256"/>
    </location>
</feature>
<keyword evidence="5" id="KW-0325">Glycoprotein</keyword>
<dbReference type="SMART" id="SM00231">
    <property type="entry name" value="FA58C"/>
    <property type="match status" value="1"/>
</dbReference>
<proteinExistence type="predicted"/>
<feature type="domain" description="F5/8 type C" evidence="7">
    <location>
        <begin position="483"/>
        <end position="649"/>
    </location>
</feature>
<evidence type="ECO:0000256" key="1">
    <source>
        <dbReference type="ARBA" id="ARBA00022659"/>
    </source>
</evidence>
<dbReference type="InterPro" id="IPR001254">
    <property type="entry name" value="Trypsin_dom"/>
</dbReference>
<sequence>MYFCSRYKIKVGDHELRSYESSEQEHQFQEIIVHPDYRHDPIFENDIALVKLNREVILGPYVRTVCLPGPDLYLAKPDSTCIGPGQLTNGVVNSTRSIYQPNEAIRFTCNINYTRIGKSELICQRNGTWNGYKPICLEVSCTNFHHPGDGRKKPKQSKFLPGIKIIIECKRGYTLLGKSSLICQSDGSWDVHWPYCLAPCPRPTQPKNGMQVQLGDSFMHGQRVRFRCNTGLKRIGSSLTTCINGKWTNKTPKCVAPCPDPGTPINGHRYNHSFQHGDQVMFSCQKGKYLIGRKMITCNDGRWDQIAPKCSDNRNCQDLGDIPNGIIINNGFKHGDKISIRCKNGFRIKGSPELICNNGQWDSPKPKCVGVCATLGHPKNGQMLDFNFDYGSTVRFRCLYRSSLQGPKNVTCNNGKWSNSVPSCKANCLDPGHPTNGERQGDLFNHLQTVSFSCKRNFTMIGSSKIQCNDGRWTSGIPYCTECGSPLGMENGKIPDKNIRASSRLDNGHDARYGRLHGSRAWCPEYLRAEDIFYRVPSCAPHYLEVDLEKPYKITYIATQGSARDNKWVTNYTLSHSLAKSSRIEYKENDKEKVFNGNSDATTVMKHKLKNSFIARKVRFGLFGYRFPRCRFDVFNWSTSCMRVEIYGCELPTDCVMVGSRVLGKWGSSYRGFDYYYKSYVKAIDDTHDEVDLEIEDDEHPDDTFKTISKAHVVPDDPNKQLNLPPDTRVLVPWNNKYYTGNIERSETHYYLVRFDFKTLAWFYKKEIRLLKPTQFCER</sequence>
<evidence type="ECO:0000259" key="8">
    <source>
        <dbReference type="PROSITE" id="PS50923"/>
    </source>
</evidence>
<dbReference type="PANTHER" id="PTHR46393:SF7">
    <property type="entry name" value="COMPLEMENT C2"/>
    <property type="match status" value="1"/>
</dbReference>
<feature type="domain" description="Sushi" evidence="8">
    <location>
        <begin position="139"/>
        <end position="196"/>
    </location>
</feature>
<keyword evidence="2" id="KW-0732">Signal</keyword>
<keyword evidence="10" id="KW-1185">Reference proteome</keyword>
<dbReference type="InterPro" id="IPR008979">
    <property type="entry name" value="Galactose-bd-like_sf"/>
</dbReference>
<dbReference type="GeneID" id="110255090"/>
<evidence type="ECO:0000313" key="10">
    <source>
        <dbReference type="Proteomes" id="UP000887567"/>
    </source>
</evidence>
<dbReference type="Proteomes" id="UP000887567">
    <property type="component" value="Unplaced"/>
</dbReference>
<dbReference type="CDD" id="cd00033">
    <property type="entry name" value="CCP"/>
    <property type="match status" value="7"/>
</dbReference>
<accession>A0A913YBM5</accession>